<sequence length="360" mass="38623">MITGTSLSKTYGDRTALDEISLSVQKGEIVGIIGPSGSGKSTLLRLLDLIETPTTGTIALDGVPVPTGRHGRLQVIRQMGMVFQRPAVFSGTVSENISAGLRFRGEEKEVIDKEVKRMLGLIRLEGYGDRIASTLSGGELQRVAIARAAVTRPVVLFMDEPTANLDPHSTAVIEDMIHHLATEEETTILLATHDMVQGQRLCDRIGVMIDGRLVQTGTPDEIFSSPATPAVATFTGIDNLLNGYIEAVTDGIADFVVAGHHLQAIIVSDRYRGPAILSIRPEEVTLTFDQGSDGSARNQMSGTISRILPLGPLVRVTVDCDAVQVTALITRASNEEMHLTVGRVVTARFKASAAHIILEL</sequence>
<dbReference type="InterPro" id="IPR005670">
    <property type="entry name" value="PstB-like"/>
</dbReference>
<evidence type="ECO:0000256" key="2">
    <source>
        <dbReference type="ARBA" id="ARBA00022448"/>
    </source>
</evidence>
<dbReference type="PANTHER" id="PTHR42781">
    <property type="entry name" value="SPERMIDINE/PUTRESCINE IMPORT ATP-BINDING PROTEIN POTA"/>
    <property type="match status" value="1"/>
</dbReference>
<keyword evidence="3" id="KW-0500">Molybdenum</keyword>
<dbReference type="EMBL" id="CP001338">
    <property type="protein sequence ID" value="ACL17589.1"/>
    <property type="molecule type" value="Genomic_DNA"/>
</dbReference>
<dbReference type="EC" id="7.3.2.6" evidence="8"/>
<dbReference type="Proteomes" id="UP000002457">
    <property type="component" value="Chromosome"/>
</dbReference>
<dbReference type="Gene3D" id="3.40.50.300">
    <property type="entry name" value="P-loop containing nucleotide triphosphate hydrolases"/>
    <property type="match status" value="1"/>
</dbReference>
<dbReference type="InterPro" id="IPR003439">
    <property type="entry name" value="ABC_transporter-like_ATP-bd"/>
</dbReference>
<evidence type="ECO:0000256" key="3">
    <source>
        <dbReference type="ARBA" id="ARBA00022505"/>
    </source>
</evidence>
<reference evidence="13 14" key="1">
    <citation type="journal article" date="2015" name="Genome Announc.">
        <title>Complete Genome Sequence of Methanosphaerula palustris E1-9CT, a Hydrogenotrophic Methanogen Isolated from a Minerotrophic Fen Peatland.</title>
        <authorList>
            <person name="Cadillo-Quiroz H."/>
            <person name="Browne P."/>
            <person name="Kyrpides N."/>
            <person name="Woyke T."/>
            <person name="Goodwin L."/>
            <person name="Detter C."/>
            <person name="Yavitt J.B."/>
            <person name="Zinder S.H."/>
        </authorList>
    </citation>
    <scope>NUCLEOTIDE SEQUENCE [LARGE SCALE GENOMIC DNA]</scope>
    <source>
        <strain evidence="14">ATCC BAA-1556 / DSM 19958 / E1-9c</strain>
    </source>
</reference>
<dbReference type="PROSITE" id="PS50893">
    <property type="entry name" value="ABC_TRANSPORTER_2"/>
    <property type="match status" value="1"/>
</dbReference>
<comment type="catalytic activity">
    <reaction evidence="10">
        <text>tungstate(in) + ATP + H2O = tungstate(out) + ADP + phosphate + H(+)</text>
        <dbReference type="Rhea" id="RHEA:35027"/>
        <dbReference type="ChEBI" id="CHEBI:15377"/>
        <dbReference type="ChEBI" id="CHEBI:15378"/>
        <dbReference type="ChEBI" id="CHEBI:30616"/>
        <dbReference type="ChEBI" id="CHEBI:43474"/>
        <dbReference type="ChEBI" id="CHEBI:46502"/>
        <dbReference type="ChEBI" id="CHEBI:456216"/>
        <dbReference type="EC" id="7.3.2.6"/>
    </reaction>
</comment>
<dbReference type="Gene3D" id="2.40.50.100">
    <property type="match status" value="1"/>
</dbReference>
<name>B8GE88_METPE</name>
<dbReference type="Pfam" id="PF00005">
    <property type="entry name" value="ABC_tran"/>
    <property type="match status" value="1"/>
</dbReference>
<dbReference type="SUPFAM" id="SSF50331">
    <property type="entry name" value="MOP-like"/>
    <property type="match status" value="1"/>
</dbReference>
<dbReference type="InterPro" id="IPR050093">
    <property type="entry name" value="ABC_SmlMolc_Importer"/>
</dbReference>
<dbReference type="GO" id="GO:0005524">
    <property type="term" value="F:ATP binding"/>
    <property type="evidence" value="ECO:0007669"/>
    <property type="project" value="UniProtKB-KW"/>
</dbReference>
<keyword evidence="14" id="KW-1185">Reference proteome</keyword>
<dbReference type="PROSITE" id="PS51866">
    <property type="entry name" value="MOP"/>
    <property type="match status" value="1"/>
</dbReference>
<comment type="similarity">
    <text evidence="6">Belongs to the ABC transporter superfamily. Sulfate/tungstate importer (TC 3.A.1.6) family.</text>
</comment>
<dbReference type="GO" id="GO:0016887">
    <property type="term" value="F:ATP hydrolysis activity"/>
    <property type="evidence" value="ECO:0007669"/>
    <property type="project" value="InterPro"/>
</dbReference>
<keyword evidence="2" id="KW-0813">Transport</keyword>
<evidence type="ECO:0000256" key="8">
    <source>
        <dbReference type="ARBA" id="ARBA00039025"/>
    </source>
</evidence>
<feature type="domain" description="Mop" evidence="12">
    <location>
        <begin position="293"/>
        <end position="358"/>
    </location>
</feature>
<evidence type="ECO:0000256" key="1">
    <source>
        <dbReference type="ARBA" id="ARBA00004202"/>
    </source>
</evidence>
<dbReference type="CDD" id="cd03260">
    <property type="entry name" value="ABC_PstB_phosphate_transporter"/>
    <property type="match status" value="1"/>
</dbReference>
<dbReference type="KEGG" id="mpl:Mpal_2304"/>
<dbReference type="AlphaFoldDB" id="B8GE88"/>
<dbReference type="PROSITE" id="PS00211">
    <property type="entry name" value="ABC_TRANSPORTER_1"/>
    <property type="match status" value="1"/>
</dbReference>
<dbReference type="GO" id="GO:0015689">
    <property type="term" value="P:molybdate ion transport"/>
    <property type="evidence" value="ECO:0007669"/>
    <property type="project" value="InterPro"/>
</dbReference>
<dbReference type="STRING" id="521011.Mpal_2304"/>
<dbReference type="InterPro" id="IPR004606">
    <property type="entry name" value="Mop_domain"/>
</dbReference>
<evidence type="ECO:0000256" key="9">
    <source>
        <dbReference type="ARBA" id="ARBA00041133"/>
    </source>
</evidence>
<dbReference type="InterPro" id="IPR027417">
    <property type="entry name" value="P-loop_NTPase"/>
</dbReference>
<feature type="domain" description="ABC transporter" evidence="11">
    <location>
        <begin position="2"/>
        <end position="235"/>
    </location>
</feature>
<dbReference type="GO" id="GO:1901238">
    <property type="term" value="F:ABC-type tungstate transporter activity"/>
    <property type="evidence" value="ECO:0007669"/>
    <property type="project" value="UniProtKB-EC"/>
</dbReference>
<evidence type="ECO:0000259" key="11">
    <source>
        <dbReference type="PROSITE" id="PS50893"/>
    </source>
</evidence>
<organism evidence="13 14">
    <name type="scientific">Methanosphaerula palustris (strain ATCC BAA-1556 / DSM 19958 / E1-9c)</name>
    <dbReference type="NCBI Taxonomy" id="521011"/>
    <lineage>
        <taxon>Archaea</taxon>
        <taxon>Methanobacteriati</taxon>
        <taxon>Methanobacteriota</taxon>
        <taxon>Stenosarchaea group</taxon>
        <taxon>Methanomicrobia</taxon>
        <taxon>Methanomicrobiales</taxon>
        <taxon>Methanoregulaceae</taxon>
        <taxon>Methanosphaerula</taxon>
    </lineage>
</organism>
<evidence type="ECO:0000259" key="12">
    <source>
        <dbReference type="PROSITE" id="PS51866"/>
    </source>
</evidence>
<dbReference type="RefSeq" id="WP_012618908.1">
    <property type="nucleotide sequence ID" value="NC_011832.1"/>
</dbReference>
<evidence type="ECO:0000256" key="6">
    <source>
        <dbReference type="ARBA" id="ARBA00038307"/>
    </source>
</evidence>
<evidence type="ECO:0000313" key="13">
    <source>
        <dbReference type="EMBL" id="ACL17589.1"/>
    </source>
</evidence>
<dbReference type="eggNOG" id="arCOG00175">
    <property type="taxonomic scope" value="Archaea"/>
</dbReference>
<evidence type="ECO:0000256" key="10">
    <source>
        <dbReference type="ARBA" id="ARBA00047936"/>
    </source>
</evidence>
<dbReference type="SMART" id="SM00382">
    <property type="entry name" value="AAA"/>
    <property type="match status" value="1"/>
</dbReference>
<dbReference type="Pfam" id="PF03459">
    <property type="entry name" value="TOBE"/>
    <property type="match status" value="1"/>
</dbReference>
<dbReference type="OrthoDB" id="31298at2157"/>
<protein>
    <recommendedName>
        <fullName evidence="9">Molybdate/tungstate import ATP-binding protein WtpC</fullName>
        <ecNumber evidence="8">7.3.2.6</ecNumber>
    </recommendedName>
</protein>
<dbReference type="GO" id="GO:0005886">
    <property type="term" value="C:plasma membrane"/>
    <property type="evidence" value="ECO:0007669"/>
    <property type="project" value="UniProtKB-SubCell"/>
</dbReference>
<proteinExistence type="inferred from homology"/>
<dbReference type="InterPro" id="IPR003593">
    <property type="entry name" value="AAA+_ATPase"/>
</dbReference>
<dbReference type="InterPro" id="IPR005116">
    <property type="entry name" value="Transp-assoc_OB_typ1"/>
</dbReference>
<dbReference type="GeneID" id="7270565"/>
<keyword evidence="5" id="KW-0067">ATP-binding</keyword>
<dbReference type="GO" id="GO:0035435">
    <property type="term" value="P:phosphate ion transmembrane transport"/>
    <property type="evidence" value="ECO:0007669"/>
    <property type="project" value="InterPro"/>
</dbReference>
<dbReference type="GO" id="GO:0005315">
    <property type="term" value="F:phosphate transmembrane transporter activity"/>
    <property type="evidence" value="ECO:0007669"/>
    <property type="project" value="InterPro"/>
</dbReference>
<gene>
    <name evidence="13" type="ordered locus">Mpal_2304</name>
</gene>
<evidence type="ECO:0000256" key="7">
    <source>
        <dbReference type="ARBA" id="ARBA00038781"/>
    </source>
</evidence>
<dbReference type="InterPro" id="IPR017871">
    <property type="entry name" value="ABC_transporter-like_CS"/>
</dbReference>
<keyword evidence="4" id="KW-0547">Nucleotide-binding</keyword>
<dbReference type="InterPro" id="IPR008995">
    <property type="entry name" value="Mo/tungstate-bd_C_term_dom"/>
</dbReference>
<comment type="subunit">
    <text evidence="7">The complex is composed of two ATP-binding proteins (WtpC), two transmembrane proteins (WtpB) and a solute-binding protein (WtpA).</text>
</comment>
<evidence type="ECO:0000256" key="5">
    <source>
        <dbReference type="ARBA" id="ARBA00022840"/>
    </source>
</evidence>
<dbReference type="PANTHER" id="PTHR42781:SF9">
    <property type="entry name" value="AMINO ACID ABC TRANSPORTER, ATP-BINDING PROTEIN-RELATED"/>
    <property type="match status" value="1"/>
</dbReference>
<dbReference type="SUPFAM" id="SSF52540">
    <property type="entry name" value="P-loop containing nucleoside triphosphate hydrolases"/>
    <property type="match status" value="1"/>
</dbReference>
<evidence type="ECO:0000256" key="4">
    <source>
        <dbReference type="ARBA" id="ARBA00022741"/>
    </source>
</evidence>
<dbReference type="HOGENOM" id="CLU_000604_1_1_2"/>
<accession>B8GE88</accession>
<evidence type="ECO:0000313" key="14">
    <source>
        <dbReference type="Proteomes" id="UP000002457"/>
    </source>
</evidence>
<comment type="subcellular location">
    <subcellularLocation>
        <location evidence="1">Cell membrane</location>
        <topology evidence="1">Peripheral membrane protein</topology>
    </subcellularLocation>
</comment>